<dbReference type="OrthoDB" id="2542372at2"/>
<feature type="transmembrane region" description="Helical" evidence="1">
    <location>
        <begin position="265"/>
        <end position="283"/>
    </location>
</feature>
<feature type="transmembrane region" description="Helical" evidence="1">
    <location>
        <begin position="236"/>
        <end position="256"/>
    </location>
</feature>
<dbReference type="RefSeq" id="WP_054492599.1">
    <property type="nucleotide sequence ID" value="NZ_BBZA01000076.1"/>
</dbReference>
<feature type="transmembrane region" description="Helical" evidence="1">
    <location>
        <begin position="58"/>
        <end position="79"/>
    </location>
</feature>
<sequence>MKRQHVLKRFAFPFVSRQSLRRIAQGFVLLASLLYLAHNLQPLLQYGWTFTWRWSFLALAWTFTFAAIWLGAIGWWHMLRALLPAPQISLLQAADIHLKSNLAKYLPGYAWQLVGKAYLARAQAVPPKVLSFAMTLELGAILGSGAVLAAGTSFFYSFPLPTSLLVFIRAVGGIAFILLITLPFLWSIVLHKWEIPNLSMQRYWLAVLAMATGWLCFGIGFWALAATLQPVALNMLPHFIFIVVGAFSVSLAVLFVPGGIGVRESVITFLLSPLLGASAAVMVATLSRILLITGECVAVASLLPWRSSKST</sequence>
<feature type="transmembrane region" description="Helical" evidence="1">
    <location>
        <begin position="138"/>
        <end position="158"/>
    </location>
</feature>
<comment type="caution">
    <text evidence="2">The sequence shown here is derived from an EMBL/GenBank/DDBJ whole genome shotgun (WGS) entry which is preliminary data.</text>
</comment>
<dbReference type="AlphaFoldDB" id="A0A0M9UC94"/>
<proteinExistence type="predicted"/>
<evidence type="ECO:0000313" key="4">
    <source>
        <dbReference type="Proteomes" id="UP000037784"/>
    </source>
</evidence>
<reference evidence="2" key="1">
    <citation type="journal article" date="2015" name="Genome Announc.">
        <title>Draft Genome Sequence of a Heterotrophic Facultative Anaerobic Thermophilic Bacterium, Ardenticatena maritima Strain 110ST.</title>
        <authorList>
            <person name="Kawaichi S."/>
            <person name="Yoshida T."/>
            <person name="Sako Y."/>
            <person name="Nakamura R."/>
        </authorList>
    </citation>
    <scope>NUCLEOTIDE SEQUENCE [LARGE SCALE GENOMIC DNA]</scope>
    <source>
        <strain evidence="2">110S</strain>
    </source>
</reference>
<protein>
    <recommendedName>
        <fullName evidence="6">Flippase-like domain-containing protein</fullName>
    </recommendedName>
</protein>
<reference evidence="4" key="3">
    <citation type="submission" date="2015-08" db="EMBL/GenBank/DDBJ databases">
        <title>Draft Genome Sequence of a Heterotrophic Facultative Anaerobic Bacterium Ardenticatena maritima Strain 110S.</title>
        <authorList>
            <person name="Kawaichi S."/>
            <person name="Yoshida T."/>
            <person name="Sako Y."/>
            <person name="Nakamura R."/>
        </authorList>
    </citation>
    <scope>NUCLEOTIDE SEQUENCE [LARGE SCALE GENOMIC DNA]</scope>
    <source>
        <strain evidence="4">110S</strain>
    </source>
</reference>
<keyword evidence="1" id="KW-1133">Transmembrane helix</keyword>
<dbReference type="STRING" id="872965.SE16_12445"/>
<dbReference type="EMBL" id="LGKN01000006">
    <property type="protein sequence ID" value="KPL87291.1"/>
    <property type="molecule type" value="Genomic_DNA"/>
</dbReference>
<keyword evidence="1" id="KW-0812">Transmembrane</keyword>
<dbReference type="Proteomes" id="UP000050502">
    <property type="component" value="Unassembled WGS sequence"/>
</dbReference>
<evidence type="ECO:0000313" key="5">
    <source>
        <dbReference type="Proteomes" id="UP000050502"/>
    </source>
</evidence>
<name>A0A0M9UC94_9CHLR</name>
<keyword evidence="4" id="KW-1185">Reference proteome</keyword>
<reference evidence="3 5" key="2">
    <citation type="submission" date="2015-07" db="EMBL/GenBank/DDBJ databases">
        <title>Whole genome sequence of Ardenticatena maritima DSM 23922.</title>
        <authorList>
            <person name="Hemp J."/>
            <person name="Ward L.M."/>
            <person name="Pace L.A."/>
            <person name="Fischer W.W."/>
        </authorList>
    </citation>
    <scope>NUCLEOTIDE SEQUENCE [LARGE SCALE GENOMIC DNA]</scope>
    <source>
        <strain evidence="3 5">110S</strain>
    </source>
</reference>
<feature type="transmembrane region" description="Helical" evidence="1">
    <location>
        <begin position="203"/>
        <end position="224"/>
    </location>
</feature>
<dbReference type="Proteomes" id="UP000037784">
    <property type="component" value="Unassembled WGS sequence"/>
</dbReference>
<evidence type="ECO:0000313" key="3">
    <source>
        <dbReference type="EMBL" id="KPL87291.1"/>
    </source>
</evidence>
<keyword evidence="1" id="KW-0472">Membrane</keyword>
<dbReference type="EMBL" id="BBZA01000076">
    <property type="protein sequence ID" value="GAP62698.1"/>
    <property type="molecule type" value="Genomic_DNA"/>
</dbReference>
<accession>A0A0M9UC94</accession>
<evidence type="ECO:0008006" key="6">
    <source>
        <dbReference type="Google" id="ProtNLM"/>
    </source>
</evidence>
<feature type="transmembrane region" description="Helical" evidence="1">
    <location>
        <begin position="164"/>
        <end position="191"/>
    </location>
</feature>
<evidence type="ECO:0000313" key="2">
    <source>
        <dbReference type="EMBL" id="GAP62698.1"/>
    </source>
</evidence>
<evidence type="ECO:0000256" key="1">
    <source>
        <dbReference type="SAM" id="Phobius"/>
    </source>
</evidence>
<organism evidence="2 4">
    <name type="scientific">Ardenticatena maritima</name>
    <dbReference type="NCBI Taxonomy" id="872965"/>
    <lineage>
        <taxon>Bacteria</taxon>
        <taxon>Bacillati</taxon>
        <taxon>Chloroflexota</taxon>
        <taxon>Ardenticatenia</taxon>
        <taxon>Ardenticatenales</taxon>
        <taxon>Ardenticatenaceae</taxon>
        <taxon>Ardenticatena</taxon>
    </lineage>
</organism>
<feature type="transmembrane region" description="Helical" evidence="1">
    <location>
        <begin position="20"/>
        <end position="38"/>
    </location>
</feature>
<gene>
    <name evidence="2" type="ORF">ARMA_1121</name>
    <name evidence="3" type="ORF">SE16_12445</name>
</gene>